<reference evidence="1 2" key="1">
    <citation type="submission" date="2024-04" db="EMBL/GenBank/DDBJ databases">
        <title>Tritrichomonas musculus Genome.</title>
        <authorList>
            <person name="Alves-Ferreira E."/>
            <person name="Grigg M."/>
            <person name="Lorenzi H."/>
            <person name="Galac M."/>
        </authorList>
    </citation>
    <scope>NUCLEOTIDE SEQUENCE [LARGE SCALE GENOMIC DNA]</scope>
    <source>
        <strain evidence="1 2">EAF2021</strain>
    </source>
</reference>
<evidence type="ECO:0000313" key="1">
    <source>
        <dbReference type="EMBL" id="KAK8896809.1"/>
    </source>
</evidence>
<keyword evidence="2" id="KW-1185">Reference proteome</keyword>
<proteinExistence type="predicted"/>
<dbReference type="EMBL" id="JAPFFF010000002">
    <property type="protein sequence ID" value="KAK8896809.1"/>
    <property type="molecule type" value="Genomic_DNA"/>
</dbReference>
<evidence type="ECO:0000313" key="2">
    <source>
        <dbReference type="Proteomes" id="UP001470230"/>
    </source>
</evidence>
<sequence>MNAFYDDNMLYVPMPNLLEDILSIYQAEDDDYPYDENTMEFTPLPNFVGKIEDSDSGDEEEQDAQQFIESWAKPEFIENQQQVLDFDKIEEEEQKQEEEEHKEVKLYHPPVPTYSYENKMQILYRDDDNDNTEKSIVLGQKEQPEIIQSKEEQTSNDINIEPSNTLKVSKINNVKIEIPQKKVEDSHKSVKVDISGDLPELKFAFKNQIDLAN</sequence>
<accession>A0ABR2L0F7</accession>
<protein>
    <submittedName>
        <fullName evidence="1">Uncharacterized protein</fullName>
    </submittedName>
</protein>
<organism evidence="1 2">
    <name type="scientific">Tritrichomonas musculus</name>
    <dbReference type="NCBI Taxonomy" id="1915356"/>
    <lineage>
        <taxon>Eukaryota</taxon>
        <taxon>Metamonada</taxon>
        <taxon>Parabasalia</taxon>
        <taxon>Tritrichomonadida</taxon>
        <taxon>Tritrichomonadidae</taxon>
        <taxon>Tritrichomonas</taxon>
    </lineage>
</organism>
<comment type="caution">
    <text evidence="1">The sequence shown here is derived from an EMBL/GenBank/DDBJ whole genome shotgun (WGS) entry which is preliminary data.</text>
</comment>
<name>A0ABR2L0F7_9EUKA</name>
<dbReference type="Proteomes" id="UP001470230">
    <property type="component" value="Unassembled WGS sequence"/>
</dbReference>
<gene>
    <name evidence="1" type="ORF">M9Y10_014730</name>
</gene>